<evidence type="ECO:0000259" key="23">
    <source>
        <dbReference type="PROSITE" id="PS50821"/>
    </source>
</evidence>
<dbReference type="PROSITE" id="PS51194">
    <property type="entry name" value="HELICASE_CTER"/>
    <property type="match status" value="1"/>
</dbReference>
<evidence type="ECO:0000256" key="1">
    <source>
        <dbReference type="ARBA" id="ARBA00001936"/>
    </source>
</evidence>
<accession>A0A922DC16</accession>
<dbReference type="GO" id="GO:0005524">
    <property type="term" value="F:ATP binding"/>
    <property type="evidence" value="ECO:0007669"/>
    <property type="project" value="UniProtKB-KW"/>
</dbReference>
<comment type="cofactor">
    <cofactor evidence="1">
        <name>Mn(2+)</name>
        <dbReference type="ChEBI" id="CHEBI:29035"/>
    </cofactor>
</comment>
<keyword evidence="13 18" id="KW-0694">RNA-binding</keyword>
<dbReference type="SMART" id="SM00487">
    <property type="entry name" value="DEXDc"/>
    <property type="match status" value="1"/>
</dbReference>
<evidence type="ECO:0000256" key="4">
    <source>
        <dbReference type="ARBA" id="ARBA00022722"/>
    </source>
</evidence>
<feature type="chain" id="PRO_5037893447" description="Dicer-like protein 4" evidence="20">
    <location>
        <begin position="18"/>
        <end position="1666"/>
    </location>
</feature>
<feature type="domain" description="RNase III" evidence="22">
    <location>
        <begin position="1236"/>
        <end position="1380"/>
    </location>
</feature>
<evidence type="ECO:0000256" key="9">
    <source>
        <dbReference type="ARBA" id="ARBA00022801"/>
    </source>
</evidence>
<dbReference type="Pfam" id="PF04851">
    <property type="entry name" value="ResIII"/>
    <property type="match status" value="1"/>
</dbReference>
<feature type="signal peptide" evidence="20">
    <location>
        <begin position="1"/>
        <end position="17"/>
    </location>
</feature>
<keyword evidence="10" id="KW-0347">Helicase</keyword>
<evidence type="ECO:0000256" key="2">
    <source>
        <dbReference type="ARBA" id="ARBA00001946"/>
    </source>
</evidence>
<proteinExistence type="inferred from homology"/>
<dbReference type="CDD" id="cd19869">
    <property type="entry name" value="DSRM_DCL_plant"/>
    <property type="match status" value="1"/>
</dbReference>
<dbReference type="Pfam" id="PF03368">
    <property type="entry name" value="Dicer_dimer"/>
    <property type="match status" value="1"/>
</dbReference>
<keyword evidence="20" id="KW-0732">Signal</keyword>
<gene>
    <name evidence="27" type="ORF">I3842_15G163400</name>
</gene>
<dbReference type="CDD" id="cd18802">
    <property type="entry name" value="SF2_C_dicer"/>
    <property type="match status" value="1"/>
</dbReference>
<evidence type="ECO:0000256" key="14">
    <source>
        <dbReference type="ARBA" id="ARBA00023158"/>
    </source>
</evidence>
<dbReference type="InterPro" id="IPR005034">
    <property type="entry name" value="Dicer_dimerisation"/>
</dbReference>
<keyword evidence="14" id="KW-0943">RNA-mediated gene silencing</keyword>
<dbReference type="SMART" id="SM00490">
    <property type="entry name" value="HELICc"/>
    <property type="match status" value="1"/>
</dbReference>
<dbReference type="PROSITE" id="PS50142">
    <property type="entry name" value="RNASE_3_2"/>
    <property type="match status" value="2"/>
</dbReference>
<dbReference type="FunFam" id="1.10.1520.10:FF:000004">
    <property type="entry name" value="Endoribonuclease dicer-like 1"/>
    <property type="match status" value="1"/>
</dbReference>
<evidence type="ECO:0000256" key="18">
    <source>
        <dbReference type="PROSITE-ProRule" id="PRU00657"/>
    </source>
</evidence>
<feature type="domain" description="PAZ" evidence="23">
    <location>
        <begin position="883"/>
        <end position="998"/>
    </location>
</feature>
<feature type="domain" description="DRBM" evidence="21">
    <location>
        <begin position="1583"/>
        <end position="1658"/>
    </location>
</feature>
<dbReference type="PROSITE" id="PS50137">
    <property type="entry name" value="DS_RBD"/>
    <property type="match status" value="1"/>
</dbReference>
<evidence type="ECO:0000256" key="6">
    <source>
        <dbReference type="ARBA" id="ARBA00022737"/>
    </source>
</evidence>
<keyword evidence="6" id="KW-0677">Repeat</keyword>
<dbReference type="FunFam" id="3.30.160.380:FF:000001">
    <property type="entry name" value="Endoribonuclease dicer-like 1"/>
    <property type="match status" value="1"/>
</dbReference>
<dbReference type="GO" id="GO:0005634">
    <property type="term" value="C:nucleus"/>
    <property type="evidence" value="ECO:0007669"/>
    <property type="project" value="UniProtKB-SubCell"/>
</dbReference>
<evidence type="ECO:0000256" key="11">
    <source>
        <dbReference type="ARBA" id="ARBA00022840"/>
    </source>
</evidence>
<dbReference type="SMART" id="SM00535">
    <property type="entry name" value="RIBOc"/>
    <property type="match status" value="2"/>
</dbReference>
<feature type="domain" description="Helicase ATP-binding" evidence="24">
    <location>
        <begin position="92"/>
        <end position="254"/>
    </location>
</feature>
<dbReference type="GO" id="GO:0046872">
    <property type="term" value="F:metal ion binding"/>
    <property type="evidence" value="ECO:0007669"/>
    <property type="project" value="UniProtKB-KW"/>
</dbReference>
<dbReference type="GO" id="GO:0004386">
    <property type="term" value="F:helicase activity"/>
    <property type="evidence" value="ECO:0007669"/>
    <property type="project" value="UniProtKB-KW"/>
</dbReference>
<evidence type="ECO:0000256" key="15">
    <source>
        <dbReference type="ARBA" id="ARBA00023211"/>
    </source>
</evidence>
<evidence type="ECO:0000259" key="21">
    <source>
        <dbReference type="PROSITE" id="PS50137"/>
    </source>
</evidence>
<dbReference type="PROSITE" id="PS51327">
    <property type="entry name" value="DICER_DSRBF"/>
    <property type="match status" value="1"/>
</dbReference>
<evidence type="ECO:0000256" key="5">
    <source>
        <dbReference type="ARBA" id="ARBA00022723"/>
    </source>
</evidence>
<dbReference type="GO" id="GO:0004525">
    <property type="term" value="F:ribonuclease III activity"/>
    <property type="evidence" value="ECO:0007669"/>
    <property type="project" value="InterPro"/>
</dbReference>
<dbReference type="InterPro" id="IPR003100">
    <property type="entry name" value="PAZ_dom"/>
</dbReference>
<dbReference type="InterPro" id="IPR001650">
    <property type="entry name" value="Helicase_C-like"/>
</dbReference>
<sequence>MFLSFQLLFLFFRQTTSHRSKKPQSMPDGEVSCGADHFMAGATSFCATTTSPPVERSLGVSGVDEDGQEPRSSAQGTGKDPRKIARKYQLELCKKALEENIIVYLGTGCGKTHIAVLLIYELGHLIRNPQKNQARVIEESIDFKVGIYGGSSKHLKSHEDWKKEIEQYEILVMTPQILLRNLYHCFIRMELIALLIFDECHHAQIKTNHPYAKIMKLFYKTDVGKNPRIFGMTASPVVGKGASDQANLPKSINSLENLLDAKVYSVEDKGELDNFVASPIVRVYYYGSITNEVSSSHLTYCSKLEEMKRQCITTLSMKINDHQKLRNSKKLLTRMQDNMLFCLENLGLWGALQASRILLTGDHSERNELIEVEGNFSDDSACDRYLAHAAEVFASECMKDGASSDLSRVEVLKEPYFSRKLLRLIGILSSFRLQPNMKCIIFVNRIVTARSLSCMLQKLKFLAFWKCDYLVGVHSKIKSMSRKTMNNILDRFRSGELNLLVATKVGEEGLDIQTCCLVIRFDLPETVSSFIQSRGRARMPQSEYAFLVNSGNQKELDLIENFQKDEDRMNMEIAHRTSNETFLGSEERIYKVDSSGASISSGYSISLLYQYCAKLPHDEFFNPNPEFFYFDDLGGTVCQINLPSNAPINQIVGTPQSSLEAAKQDACLKAIESLHKMGALNDYLLPGVDDAYIDEVGLDSSNSDSCADESSRQELHEMLVPAALKEPWTNLENPVCLNSYYIEFCPDPKDRIYKKFGLFVKAPLPLEAERMELDLHLARGRSVMTKLVPSGVAEFNQIEITLAKNFQEMYLKVILDRSEFIPESVSVGKNDISKSSFLTFYLLLPVILHDNESKIAVDWKIISRCLSSPLFRTPEDAMVEKYPLGVYLQLANGCRSRSDVENSLVYAPHKNEFYFITNIIHGMNGYSPCKDSETSSYAERLCEKFGIELKYPEQPFLNAKPLFCLRNLLCNRKPEDSESHELEEYFIDLPPELCHLKIIGFSKDIGSSISLLPSIMHRLENLLVAIELKHTFSSAFPEGAEVTCHRLLEAVTTEKCQERFSLERLEILGDAFLKFAVARHLFILHGTLDEGELTRKRSHVVNNSNLYKLATRSKLQVYIRDCSFDPCQFFALGRPCPIICNKETEAAVHFQHSSGLADHASSSPTRCSRGHHWLHKKTIADVVEALVGAFIVDSGFRAAIAFLRWIGIQVDFEASQVCKACMASTSYIPLATSLDIPSLENLLGYQFFHRGLLIQAFVHPSHNKNGGGCYQRLEFLGDAVLDYLITSYLYSTYPKLKPGQLTDLRSVLVNNEAFASLAVERSFHKFLICDSSSLTEAIEMYVDAVKMQVPERSLLEGPKCPKALGDLVESSLGAILLDSGFNLGLVWTIMLSFLDPIMRFSSLQISPFRELQELCQSYNWDLQFLPSQKGGMSLVEAQVNGKDVCATASAIYRNKKDAIRIASQKISTILKAQGYIPKSRTLEEVLKSSCKMEARLIGYDETPIDVNTPDAIGFEKLMVQQPFDRDFEPKIIALSKVSDSNPPCITPVIKHPPGTIRGQACRTAENPSFDPDLQSTGGSNKATARSRLYEICAANCWKPPLFECCREDGPSHLKLFTFKVIVETEAPDVILECLGTPQSKKKDASEHAAEGALWYLKHQGYFLESD</sequence>
<dbReference type="GO" id="GO:0003677">
    <property type="term" value="F:DNA binding"/>
    <property type="evidence" value="ECO:0007669"/>
    <property type="project" value="InterPro"/>
</dbReference>
<evidence type="ECO:0000256" key="13">
    <source>
        <dbReference type="ARBA" id="ARBA00022884"/>
    </source>
</evidence>
<dbReference type="EMBL" id="CM031839">
    <property type="protein sequence ID" value="KAG6676660.1"/>
    <property type="molecule type" value="Genomic_DNA"/>
</dbReference>
<dbReference type="InterPro" id="IPR000999">
    <property type="entry name" value="RNase_III_dom"/>
</dbReference>
<keyword evidence="8" id="KW-0255">Endonuclease</keyword>
<dbReference type="InterPro" id="IPR014720">
    <property type="entry name" value="dsRBD_dom"/>
</dbReference>
<keyword evidence="5" id="KW-0479">Metal-binding</keyword>
<dbReference type="PROSITE" id="PS51192">
    <property type="entry name" value="HELICASE_ATP_BIND_1"/>
    <property type="match status" value="1"/>
</dbReference>
<dbReference type="SMART" id="SM00358">
    <property type="entry name" value="DSRM"/>
    <property type="match status" value="2"/>
</dbReference>
<dbReference type="InterPro" id="IPR014001">
    <property type="entry name" value="Helicase_ATP-bd"/>
</dbReference>
<dbReference type="FunFam" id="2.170.260.10:FF:000006">
    <property type="entry name" value="Dicer-like 103"/>
    <property type="match status" value="1"/>
</dbReference>
<evidence type="ECO:0008006" key="29">
    <source>
        <dbReference type="Google" id="ProtNLM"/>
    </source>
</evidence>
<evidence type="ECO:0000256" key="3">
    <source>
        <dbReference type="ARBA" id="ARBA00004123"/>
    </source>
</evidence>
<evidence type="ECO:0000259" key="24">
    <source>
        <dbReference type="PROSITE" id="PS51192"/>
    </source>
</evidence>
<dbReference type="Pfam" id="PF00271">
    <property type="entry name" value="Helicase_C"/>
    <property type="match status" value="1"/>
</dbReference>
<feature type="domain" description="Dicer dsRNA-binding fold" evidence="26">
    <location>
        <begin position="604"/>
        <end position="694"/>
    </location>
</feature>
<dbReference type="GO" id="GO:0030422">
    <property type="term" value="P:siRNA processing"/>
    <property type="evidence" value="ECO:0007669"/>
    <property type="project" value="TreeGrafter"/>
</dbReference>
<dbReference type="Pfam" id="PF14709">
    <property type="entry name" value="DND1_DSRM"/>
    <property type="match status" value="1"/>
</dbReference>
<evidence type="ECO:0000259" key="22">
    <source>
        <dbReference type="PROSITE" id="PS50142"/>
    </source>
</evidence>
<dbReference type="InterPro" id="IPR006935">
    <property type="entry name" value="Helicase/UvrB_N"/>
</dbReference>
<dbReference type="PROSITE" id="PS00517">
    <property type="entry name" value="RNASE_3_1"/>
    <property type="match status" value="1"/>
</dbReference>
<comment type="caution">
    <text evidence="27">The sequence shown here is derived from an EMBL/GenBank/DDBJ whole genome shotgun (WGS) entry which is preliminary data.</text>
</comment>
<evidence type="ECO:0000256" key="20">
    <source>
        <dbReference type="SAM" id="SignalP"/>
    </source>
</evidence>
<evidence type="ECO:0000256" key="10">
    <source>
        <dbReference type="ARBA" id="ARBA00022806"/>
    </source>
</evidence>
<evidence type="ECO:0000256" key="16">
    <source>
        <dbReference type="ARBA" id="ARBA00023242"/>
    </source>
</evidence>
<keyword evidence="11" id="KW-0067">ATP-binding</keyword>
<keyword evidence="16" id="KW-0539">Nucleus</keyword>
<evidence type="ECO:0000256" key="17">
    <source>
        <dbReference type="ARBA" id="ARBA00035116"/>
    </source>
</evidence>
<evidence type="ECO:0000313" key="28">
    <source>
        <dbReference type="Proteomes" id="UP000811246"/>
    </source>
</evidence>
<feature type="region of interest" description="Disordered" evidence="19">
    <location>
        <begin position="49"/>
        <end position="82"/>
    </location>
</feature>
<evidence type="ECO:0000259" key="25">
    <source>
        <dbReference type="PROSITE" id="PS51194"/>
    </source>
</evidence>
<keyword evidence="7" id="KW-0547">Nucleotide-binding</keyword>
<reference evidence="27" key="1">
    <citation type="submission" date="2021-01" db="EMBL/GenBank/DDBJ databases">
        <authorList>
            <person name="Lovell J.T."/>
            <person name="Bentley N."/>
            <person name="Bhattarai G."/>
            <person name="Jenkins J.W."/>
            <person name="Sreedasyam A."/>
            <person name="Alarcon Y."/>
            <person name="Bock C."/>
            <person name="Boston L."/>
            <person name="Carlson J."/>
            <person name="Cervantes K."/>
            <person name="Clermont K."/>
            <person name="Krom N."/>
            <person name="Kubenka K."/>
            <person name="Mamidi S."/>
            <person name="Mattison C."/>
            <person name="Monteros M."/>
            <person name="Pisani C."/>
            <person name="Plott C."/>
            <person name="Rajasekar S."/>
            <person name="Rhein H.S."/>
            <person name="Rohla C."/>
            <person name="Song M."/>
            <person name="Hilaire R.S."/>
            <person name="Shu S."/>
            <person name="Wells L."/>
            <person name="Wang X."/>
            <person name="Webber J."/>
            <person name="Heerema R.J."/>
            <person name="Klein P."/>
            <person name="Conner P."/>
            <person name="Grauke L."/>
            <person name="Grimwood J."/>
            <person name="Schmutz J."/>
            <person name="Randall J.J."/>
        </authorList>
    </citation>
    <scope>NUCLEOTIDE SEQUENCE</scope>
    <source>
        <tissue evidence="27">Leaf</tissue>
    </source>
</reference>
<evidence type="ECO:0000259" key="26">
    <source>
        <dbReference type="PROSITE" id="PS51327"/>
    </source>
</evidence>
<keyword evidence="12" id="KW-0460">Magnesium</keyword>
<keyword evidence="15" id="KW-0464">Manganese</keyword>
<evidence type="ECO:0000256" key="8">
    <source>
        <dbReference type="ARBA" id="ARBA00022759"/>
    </source>
</evidence>
<dbReference type="CDD" id="cd18034">
    <property type="entry name" value="DEXHc_dicer"/>
    <property type="match status" value="1"/>
</dbReference>
<comment type="similarity">
    <text evidence="17 18">Belongs to the helicase family. Dicer subfamily.</text>
</comment>
<feature type="domain" description="Helicase C-terminal" evidence="25">
    <location>
        <begin position="420"/>
        <end position="584"/>
    </location>
</feature>
<dbReference type="PANTHER" id="PTHR14950">
    <property type="entry name" value="DICER-RELATED"/>
    <property type="match status" value="1"/>
</dbReference>
<comment type="subcellular location">
    <subcellularLocation>
        <location evidence="3">Nucleus</location>
    </subcellularLocation>
</comment>
<keyword evidence="4" id="KW-0540">Nuclease</keyword>
<keyword evidence="9" id="KW-0378">Hydrolase</keyword>
<name>A0A922DC16_CARIL</name>
<dbReference type="PROSITE" id="PS50821">
    <property type="entry name" value="PAZ"/>
    <property type="match status" value="1"/>
</dbReference>
<dbReference type="Pfam" id="PF00636">
    <property type="entry name" value="Ribonuclease_3"/>
    <property type="match status" value="2"/>
</dbReference>
<evidence type="ECO:0000256" key="19">
    <source>
        <dbReference type="SAM" id="MobiDB-lite"/>
    </source>
</evidence>
<dbReference type="GO" id="GO:0005737">
    <property type="term" value="C:cytoplasm"/>
    <property type="evidence" value="ECO:0007669"/>
    <property type="project" value="TreeGrafter"/>
</dbReference>
<dbReference type="GO" id="GO:0003723">
    <property type="term" value="F:RNA binding"/>
    <property type="evidence" value="ECO:0007669"/>
    <property type="project" value="UniProtKB-UniRule"/>
</dbReference>
<evidence type="ECO:0000256" key="12">
    <source>
        <dbReference type="ARBA" id="ARBA00022842"/>
    </source>
</evidence>
<dbReference type="SMART" id="SM00949">
    <property type="entry name" value="PAZ"/>
    <property type="match status" value="1"/>
</dbReference>
<dbReference type="Pfam" id="PF02170">
    <property type="entry name" value="PAZ"/>
    <property type="match status" value="1"/>
</dbReference>
<protein>
    <recommendedName>
        <fullName evidence="29">Dicer-like protein 4</fullName>
    </recommendedName>
</protein>
<dbReference type="Proteomes" id="UP000811246">
    <property type="component" value="Chromosome 15"/>
</dbReference>
<evidence type="ECO:0000256" key="7">
    <source>
        <dbReference type="ARBA" id="ARBA00022741"/>
    </source>
</evidence>
<dbReference type="CDD" id="cd00593">
    <property type="entry name" value="RIBOc"/>
    <property type="match status" value="2"/>
</dbReference>
<dbReference type="FunFam" id="3.40.50.300:FF:000420">
    <property type="entry name" value="Endoribonuclease dicer-like 1"/>
    <property type="match status" value="1"/>
</dbReference>
<dbReference type="PANTHER" id="PTHR14950:SF15">
    <property type="entry name" value="DICER-LIKE PROTEIN 4"/>
    <property type="match status" value="1"/>
</dbReference>
<evidence type="ECO:0000313" key="27">
    <source>
        <dbReference type="EMBL" id="KAG6676660.1"/>
    </source>
</evidence>
<comment type="cofactor">
    <cofactor evidence="2">
        <name>Mg(2+)</name>
        <dbReference type="ChEBI" id="CHEBI:18420"/>
    </cofactor>
</comment>
<organism evidence="27 28">
    <name type="scientific">Carya illinoinensis</name>
    <name type="common">Pecan</name>
    <dbReference type="NCBI Taxonomy" id="32201"/>
    <lineage>
        <taxon>Eukaryota</taxon>
        <taxon>Viridiplantae</taxon>
        <taxon>Streptophyta</taxon>
        <taxon>Embryophyta</taxon>
        <taxon>Tracheophyta</taxon>
        <taxon>Spermatophyta</taxon>
        <taxon>Magnoliopsida</taxon>
        <taxon>eudicotyledons</taxon>
        <taxon>Gunneridae</taxon>
        <taxon>Pentapetalae</taxon>
        <taxon>rosids</taxon>
        <taxon>fabids</taxon>
        <taxon>Fagales</taxon>
        <taxon>Juglandaceae</taxon>
        <taxon>Carya</taxon>
    </lineage>
</organism>
<feature type="domain" description="RNase III" evidence="22">
    <location>
        <begin position="1015"/>
        <end position="1195"/>
    </location>
</feature>